<evidence type="ECO:0000313" key="3">
    <source>
        <dbReference type="Proteomes" id="UP000289546"/>
    </source>
</evidence>
<reference evidence="2 3" key="1">
    <citation type="submission" date="2015-04" db="EMBL/GenBank/DDBJ databases">
        <title>Comparative genomics of rhizobia nodulating Arachis hypogaea in China.</title>
        <authorList>
            <person name="Li Y."/>
        </authorList>
    </citation>
    <scope>NUCLEOTIDE SEQUENCE [LARGE SCALE GENOMIC DNA]</scope>
    <source>
        <strain evidence="2 3">CCBAU 51757</strain>
    </source>
</reference>
<sequence>MSRRALIIGIEDYVGVQDGSIEPKLPGTREAALAFRDWLSAKWNAEHIAQTDRQIVFCSEPIAPDGRPAKLEDINQALLDIRAAGQDLTDEFFFFFSGHGFTFVSAGSRADQLIAANYRSMELSGASACLHLDKMIYWLRQELGPGKQYYFVDACRNELDGTKIAGATFGLPNNPQTTGEAMSFLLQSTLPAATAAADGRFPRELIEGLKGRGIAKTWDEVDDDAMLVRYDTLRIYVTGRLKDQPMYNKVEGAGGEADGIIARFKPAPTTNCVVRIEGATEPVRGFVVMNGRRTGYSRVALTGDVTALVVKPDRYTMGVDLQNATVRDNDRTILLFEDNHVTFHVGNLPTLEVAPGPDLSDVLVPPQASIELRELNTGERQIFGSDALGALPKGRYAATMRDRNSILVSSSILDVEGGKTVSLTDWTQKTAQASIAASGFPVDGGAVDFSESLGGPLADPDLNVWLAVLGAGRIMNGIFGRYYSKIGALPLHDFRQEMPGASPLYVLAGFDNAGLELKVSVWKPGAVPSWLPAHQPPTLDGVRELYVPISRGPQLVSFEVSGQAAYTVASLASPNRATLFTLTLDEIGTPVLAQYLLPLGEQVGQLHPFVAERLRLRNPLADVKSLAQTVRAFRNRRDIRKTMTSQLLDEILYMKWVDPIATALSAYELIRRGERGSLAEVANNLTTYFPDFPDGAALARLAGVSKPDFEAIPLFLDGLRAYDDLESRLPIPSARLDYSSPWTAWRGVPAVG</sequence>
<dbReference type="GO" id="GO:0006508">
    <property type="term" value="P:proteolysis"/>
    <property type="evidence" value="ECO:0007669"/>
    <property type="project" value="InterPro"/>
</dbReference>
<dbReference type="GO" id="GO:0004197">
    <property type="term" value="F:cysteine-type endopeptidase activity"/>
    <property type="evidence" value="ECO:0007669"/>
    <property type="project" value="InterPro"/>
</dbReference>
<proteinExistence type="predicted"/>
<dbReference type="EMBL" id="LBJQ01000073">
    <property type="protein sequence ID" value="RXH28931.1"/>
    <property type="molecule type" value="Genomic_DNA"/>
</dbReference>
<name>A0A4Q0S3R6_9BRAD</name>
<keyword evidence="3" id="KW-1185">Reference proteome</keyword>
<feature type="domain" description="Peptidase C14 caspase" evidence="1">
    <location>
        <begin position="3"/>
        <end position="198"/>
    </location>
</feature>
<dbReference type="Proteomes" id="UP000289546">
    <property type="component" value="Unassembled WGS sequence"/>
</dbReference>
<evidence type="ECO:0000313" key="2">
    <source>
        <dbReference type="EMBL" id="RXH28931.1"/>
    </source>
</evidence>
<dbReference type="AlphaFoldDB" id="A0A4Q0S3R6"/>
<comment type="caution">
    <text evidence="2">The sequence shown here is derived from an EMBL/GenBank/DDBJ whole genome shotgun (WGS) entry which is preliminary data.</text>
</comment>
<dbReference type="Pfam" id="PF00656">
    <property type="entry name" value="Peptidase_C14"/>
    <property type="match status" value="1"/>
</dbReference>
<organism evidence="2 3">
    <name type="scientific">Bradyrhizobium nanningense</name>
    <dbReference type="NCBI Taxonomy" id="1325118"/>
    <lineage>
        <taxon>Bacteria</taxon>
        <taxon>Pseudomonadati</taxon>
        <taxon>Pseudomonadota</taxon>
        <taxon>Alphaproteobacteria</taxon>
        <taxon>Hyphomicrobiales</taxon>
        <taxon>Nitrobacteraceae</taxon>
        <taxon>Bradyrhizobium</taxon>
    </lineage>
</organism>
<evidence type="ECO:0000259" key="1">
    <source>
        <dbReference type="Pfam" id="PF00656"/>
    </source>
</evidence>
<dbReference type="InterPro" id="IPR011600">
    <property type="entry name" value="Pept_C14_caspase"/>
</dbReference>
<accession>A0A4Q0S3R6</accession>
<dbReference type="Gene3D" id="3.40.50.1460">
    <property type="match status" value="1"/>
</dbReference>
<dbReference type="RefSeq" id="WP_128918552.1">
    <property type="nucleotide sequence ID" value="NZ_LBJQ01000073.1"/>
</dbReference>
<protein>
    <recommendedName>
        <fullName evidence="1">Peptidase C14 caspase domain-containing protein</fullName>
    </recommendedName>
</protein>
<gene>
    <name evidence="2" type="ORF">XH99_14060</name>
</gene>